<dbReference type="Proteomes" id="UP000008130">
    <property type="component" value="Chromosome"/>
</dbReference>
<dbReference type="HOGENOM" id="CLU_058374_0_0_5"/>
<sequence>MRTFLLRGTAVAVVALALARSALAFEPTGNATADAFLGLIEAGKARVASVGAVSGHGDQIEIREIVLDGTDEPGTSAEIAKVVITGGEVLADGRLKMAALALDDVTLDADDTEVSFTAFRATDLVLPSAAEIAAGGGEPVVGPSYRTIETFGVTVITEDGNEVALDKLFVAVDAMDGDLPTAGRLALSGLLVEAENLDEDGKKSLTDLGYDSLTLDVDAAFAWDPQTGVLDLSRLDLSGAEVGALALKVQLAGLTREVVTRLNESREDSDQALALLQGVSVAGLSIRFDNDSVVERLLDSQAKEAGVDRDTFVAQLQAGLPMLLTILQNQAFQDMVMRAVTTFLQDPVSLHAEAKPAAPVTVAQIMGTAMMAPQSLPQVLGVSVSANGN</sequence>
<evidence type="ECO:0008006" key="4">
    <source>
        <dbReference type="Google" id="ProtNLM"/>
    </source>
</evidence>
<evidence type="ECO:0000313" key="2">
    <source>
        <dbReference type="EMBL" id="ADZ70798.1"/>
    </source>
</evidence>
<dbReference type="RefSeq" id="WP_013653113.1">
    <property type="nucleotide sequence ID" value="NC_015259.1"/>
</dbReference>
<proteinExistence type="predicted"/>
<evidence type="ECO:0000256" key="1">
    <source>
        <dbReference type="SAM" id="SignalP"/>
    </source>
</evidence>
<name>F2J1J7_POLGS</name>
<dbReference type="PATRIC" id="fig|991905.3.peg.2432"/>
<dbReference type="KEGG" id="pgv:SL003B_2373"/>
<accession>F2J1J7</accession>
<gene>
    <name evidence="2" type="ordered locus">SL003B_2373</name>
</gene>
<keyword evidence="1" id="KW-0732">Signal</keyword>
<organism evidence="2 3">
    <name type="scientific">Polymorphum gilvum (strain LMG 25793 / CGMCC 1.9160 / SL003B-26A1)</name>
    <dbReference type="NCBI Taxonomy" id="991905"/>
    <lineage>
        <taxon>Bacteria</taxon>
        <taxon>Pseudomonadati</taxon>
        <taxon>Pseudomonadota</taxon>
        <taxon>Alphaproteobacteria</taxon>
        <taxon>Rhodobacterales</taxon>
        <taxon>Paracoccaceae</taxon>
        <taxon>Polymorphum</taxon>
    </lineage>
</organism>
<dbReference type="EMBL" id="CP002568">
    <property type="protein sequence ID" value="ADZ70798.1"/>
    <property type="molecule type" value="Genomic_DNA"/>
</dbReference>
<dbReference type="eggNOG" id="ENOG502ZC9B">
    <property type="taxonomic scope" value="Bacteria"/>
</dbReference>
<dbReference type="OrthoDB" id="7824623at2"/>
<reference evidence="2 3" key="1">
    <citation type="journal article" date="2011" name="J. Bacteriol.">
        <title>Complete genome sequence of Polymorphum gilvum SL003B-26A1T, a crude oil-degrading bacterium from oil-polluted saline soil.</title>
        <authorList>
            <person name="Li S.G."/>
            <person name="Tang Y.Q."/>
            <person name="Nie Y."/>
            <person name="Cai M."/>
            <person name="Wu X.L."/>
        </authorList>
    </citation>
    <scope>NUCLEOTIDE SEQUENCE [LARGE SCALE GENOMIC DNA]</scope>
    <source>
        <strain evidence="3">LMG 25793 / CGMCC 1.9160 / SL003B-26A1</strain>
    </source>
</reference>
<dbReference type="STRING" id="991905.SL003B_2373"/>
<keyword evidence="3" id="KW-1185">Reference proteome</keyword>
<protein>
    <recommendedName>
        <fullName evidence="4">DUF2125 domain-containing protein</fullName>
    </recommendedName>
</protein>
<dbReference type="AlphaFoldDB" id="F2J1J7"/>
<feature type="signal peptide" evidence="1">
    <location>
        <begin position="1"/>
        <end position="24"/>
    </location>
</feature>
<evidence type="ECO:0000313" key="3">
    <source>
        <dbReference type="Proteomes" id="UP000008130"/>
    </source>
</evidence>
<feature type="chain" id="PRO_5003283809" description="DUF2125 domain-containing protein" evidence="1">
    <location>
        <begin position="25"/>
        <end position="389"/>
    </location>
</feature>